<feature type="transmembrane region" description="Helical" evidence="5">
    <location>
        <begin position="82"/>
        <end position="108"/>
    </location>
</feature>
<keyword evidence="2 7" id="KW-0418">Kinase</keyword>
<dbReference type="InterPro" id="IPR011712">
    <property type="entry name" value="Sig_transdc_His_kin_sub3_dim/P"/>
</dbReference>
<keyword evidence="3" id="KW-0902">Two-component regulatory system</keyword>
<dbReference type="OrthoDB" id="227596at2"/>
<dbReference type="SMART" id="SM00387">
    <property type="entry name" value="HATPase_c"/>
    <property type="match status" value="1"/>
</dbReference>
<feature type="transmembrane region" description="Helical" evidence="5">
    <location>
        <begin position="49"/>
        <end position="70"/>
    </location>
</feature>
<feature type="domain" description="Histidine kinase" evidence="6">
    <location>
        <begin position="206"/>
        <end position="398"/>
    </location>
</feature>
<dbReference type="InParanoid" id="A0A543AVW7"/>
<dbReference type="InterPro" id="IPR003594">
    <property type="entry name" value="HATPase_dom"/>
</dbReference>
<proteinExistence type="predicted"/>
<comment type="caution">
    <text evidence="7">The sequence shown here is derived from an EMBL/GenBank/DDBJ whole genome shotgun (WGS) entry which is preliminary data.</text>
</comment>
<keyword evidence="8" id="KW-1185">Reference proteome</keyword>
<keyword evidence="5" id="KW-1133">Transmembrane helix</keyword>
<dbReference type="Gene3D" id="1.20.5.1930">
    <property type="match status" value="1"/>
</dbReference>
<keyword evidence="5" id="KW-0812">Transmembrane</keyword>
<keyword evidence="5" id="KW-0472">Membrane</keyword>
<dbReference type="CDD" id="cd16917">
    <property type="entry name" value="HATPase_UhpB-NarQ-NarX-like"/>
    <property type="match status" value="1"/>
</dbReference>
<feature type="transmembrane region" description="Helical" evidence="5">
    <location>
        <begin position="145"/>
        <end position="167"/>
    </location>
</feature>
<dbReference type="GO" id="GO:0016020">
    <property type="term" value="C:membrane"/>
    <property type="evidence" value="ECO:0007669"/>
    <property type="project" value="InterPro"/>
</dbReference>
<evidence type="ECO:0000256" key="4">
    <source>
        <dbReference type="SAM" id="Coils"/>
    </source>
</evidence>
<dbReference type="Gene3D" id="3.30.565.10">
    <property type="entry name" value="Histidine kinase-like ATPase, C-terminal domain"/>
    <property type="match status" value="1"/>
</dbReference>
<dbReference type="AlphaFoldDB" id="A0A543AVW7"/>
<gene>
    <name evidence="7" type="ORF">FB566_2262</name>
</gene>
<evidence type="ECO:0000256" key="1">
    <source>
        <dbReference type="ARBA" id="ARBA00022679"/>
    </source>
</evidence>
<evidence type="ECO:0000256" key="3">
    <source>
        <dbReference type="ARBA" id="ARBA00023012"/>
    </source>
</evidence>
<keyword evidence="4" id="KW-0175">Coiled coil</keyword>
<dbReference type="EMBL" id="VFOW01000001">
    <property type="protein sequence ID" value="TQL76726.1"/>
    <property type="molecule type" value="Genomic_DNA"/>
</dbReference>
<keyword evidence="1" id="KW-0808">Transferase</keyword>
<feature type="transmembrane region" description="Helical" evidence="5">
    <location>
        <begin position="20"/>
        <end position="42"/>
    </location>
</feature>
<reference evidence="7 8" key="1">
    <citation type="submission" date="2019-06" db="EMBL/GenBank/DDBJ databases">
        <title>Sequencing the genomes of 1000 actinobacteria strains.</title>
        <authorList>
            <person name="Klenk H.-P."/>
        </authorList>
    </citation>
    <scope>NUCLEOTIDE SEQUENCE [LARGE SCALE GENOMIC DNA]</scope>
    <source>
        <strain evidence="7 8">DSM 45928</strain>
    </source>
</reference>
<feature type="coiled-coil region" evidence="4">
    <location>
        <begin position="177"/>
        <end position="204"/>
    </location>
</feature>
<dbReference type="InterPro" id="IPR005467">
    <property type="entry name" value="His_kinase_dom"/>
</dbReference>
<dbReference type="InterPro" id="IPR017205">
    <property type="entry name" value="Sig_transdc_His_kinase_ChrS"/>
</dbReference>
<protein>
    <submittedName>
        <fullName evidence="7">Signal transduction histidine kinase</fullName>
    </submittedName>
</protein>
<evidence type="ECO:0000313" key="8">
    <source>
        <dbReference type="Proteomes" id="UP000317043"/>
    </source>
</evidence>
<dbReference type="GO" id="GO:0000155">
    <property type="term" value="F:phosphorelay sensor kinase activity"/>
    <property type="evidence" value="ECO:0007669"/>
    <property type="project" value="InterPro"/>
</dbReference>
<dbReference type="InterPro" id="IPR036890">
    <property type="entry name" value="HATPase_C_sf"/>
</dbReference>
<evidence type="ECO:0000259" key="6">
    <source>
        <dbReference type="PROSITE" id="PS50109"/>
    </source>
</evidence>
<dbReference type="PIRSF" id="PIRSF037434">
    <property type="entry name" value="STHK_ChrS"/>
    <property type="match status" value="1"/>
</dbReference>
<feature type="transmembrane region" description="Helical" evidence="5">
    <location>
        <begin position="120"/>
        <end position="139"/>
    </location>
</feature>
<name>A0A543AVW7_9ACTN</name>
<dbReference type="RefSeq" id="WP_142038553.1">
    <property type="nucleotide sequence ID" value="NZ_JBHTGS010000001.1"/>
</dbReference>
<evidence type="ECO:0000256" key="2">
    <source>
        <dbReference type="ARBA" id="ARBA00022777"/>
    </source>
</evidence>
<sequence length="398" mass="42831">MTGETADRPGPEPDVWERQWFAWHGLFAVLLVVTVFLMIAHLDPARPGFWIAVGSLIALAAGYSCLGFRAVSRDDQRLGRRYLILAVPLTVAPFAVNPIGAIMLFVLYPHIWMLLPQRQAIVATAVTVVATGIAAVAAAGFDTMAVVAVLAISVAALAFAATLGLWITRIAEQSRRRADLVVQLANTRAELAEAERRAGAVAERERLARDIHDTLAQGFAAVAMLVDSAESDLDTDQARARRHLSRAGEIARENLDEARILVHALTPTQLREGSLSDVLRRMMKRRDEDSSATFGFVVTGDLRPLSAAQEIAVLRLVQEATVNARAHAHAATVTVHIGFTDDEAIVEICDDGRGFDPGDTGGGYGLAGMRRRVVETGGRFTVDSAIGEGTTVTGRWPG</sequence>
<dbReference type="Proteomes" id="UP000317043">
    <property type="component" value="Unassembled WGS sequence"/>
</dbReference>
<dbReference type="Pfam" id="PF07730">
    <property type="entry name" value="HisKA_3"/>
    <property type="match status" value="1"/>
</dbReference>
<dbReference type="PROSITE" id="PS50109">
    <property type="entry name" value="HIS_KIN"/>
    <property type="match status" value="1"/>
</dbReference>
<dbReference type="Pfam" id="PF02518">
    <property type="entry name" value="HATPase_c"/>
    <property type="match status" value="1"/>
</dbReference>
<dbReference type="SUPFAM" id="SSF55874">
    <property type="entry name" value="ATPase domain of HSP90 chaperone/DNA topoisomerase II/histidine kinase"/>
    <property type="match status" value="1"/>
</dbReference>
<evidence type="ECO:0000313" key="7">
    <source>
        <dbReference type="EMBL" id="TQL76726.1"/>
    </source>
</evidence>
<dbReference type="PANTHER" id="PTHR24421">
    <property type="entry name" value="NITRATE/NITRITE SENSOR PROTEIN NARX-RELATED"/>
    <property type="match status" value="1"/>
</dbReference>
<dbReference type="GO" id="GO:0046983">
    <property type="term" value="F:protein dimerization activity"/>
    <property type="evidence" value="ECO:0007669"/>
    <property type="project" value="InterPro"/>
</dbReference>
<dbReference type="InterPro" id="IPR050482">
    <property type="entry name" value="Sensor_HK_TwoCompSys"/>
</dbReference>
<dbReference type="FunCoup" id="A0A543AVW7">
    <property type="interactions" value="1"/>
</dbReference>
<evidence type="ECO:0000256" key="5">
    <source>
        <dbReference type="SAM" id="Phobius"/>
    </source>
</evidence>
<accession>A0A543AVW7</accession>
<dbReference type="PANTHER" id="PTHR24421:SF62">
    <property type="entry name" value="SENSORY TRANSDUCTION HISTIDINE KINASE"/>
    <property type="match status" value="1"/>
</dbReference>
<organism evidence="7 8">
    <name type="scientific">Stackebrandtia endophytica</name>
    <dbReference type="NCBI Taxonomy" id="1496996"/>
    <lineage>
        <taxon>Bacteria</taxon>
        <taxon>Bacillati</taxon>
        <taxon>Actinomycetota</taxon>
        <taxon>Actinomycetes</taxon>
        <taxon>Glycomycetales</taxon>
        <taxon>Glycomycetaceae</taxon>
        <taxon>Stackebrandtia</taxon>
    </lineage>
</organism>